<feature type="compositionally biased region" description="Basic residues" evidence="1">
    <location>
        <begin position="295"/>
        <end position="306"/>
    </location>
</feature>
<feature type="region of interest" description="Disordered" evidence="1">
    <location>
        <begin position="270"/>
        <end position="306"/>
    </location>
</feature>
<dbReference type="AlphaFoldDB" id="A0A2U1CRX2"/>
<reference evidence="2 3" key="1">
    <citation type="submission" date="2018-04" db="EMBL/GenBank/DDBJ databases">
        <title>Genomic Encyclopedia of Type Strains, Phase IV (KMG-IV): sequencing the most valuable type-strain genomes for metagenomic binning, comparative biology and taxonomic classification.</title>
        <authorList>
            <person name="Goeker M."/>
        </authorList>
    </citation>
    <scope>NUCLEOTIDE SEQUENCE [LARGE SCALE GENOMIC DNA]</scope>
    <source>
        <strain evidence="2 3">DSM 10065</strain>
    </source>
</reference>
<dbReference type="RefSeq" id="WP_133244265.1">
    <property type="nucleotide sequence ID" value="NZ_JACCEX010000001.1"/>
</dbReference>
<sequence>MRVGIYSGVRNVAALALGEGFSLVGAEVSHRNVQYYRGERERFDLVVTLALREGRAVLEQYSGACPVLVADWGYLARVSHPGESATGHWQVSLGGLNKIPTFACPPDRFDVLGLDLVERGGDPDGYALICGQVPGDAAHGMDAAALKAWLLEAVAKHGNVVYRPHPRGGIDLPGVKTQRGSLAEALAGARLVVTFNSNVGHDALIAGVPVLCGPGAAYDELAGEVLPSIQARRDYFSRVAYGQWTLAEMRSGACQRFIFEHLLTGVGPAIGSPSSDDAESSPTVDSGVAPAVAAPKRRGRKPKVAA</sequence>
<name>A0A2U1CRX2_9BURK</name>
<evidence type="ECO:0000313" key="3">
    <source>
        <dbReference type="Proteomes" id="UP000246145"/>
    </source>
</evidence>
<accession>A0A2U1CRX2</accession>
<evidence type="ECO:0000313" key="2">
    <source>
        <dbReference type="EMBL" id="PVY68645.1"/>
    </source>
</evidence>
<evidence type="ECO:0008006" key="4">
    <source>
        <dbReference type="Google" id="ProtNLM"/>
    </source>
</evidence>
<gene>
    <name evidence="2" type="ORF">C7440_1056</name>
</gene>
<dbReference type="Proteomes" id="UP000246145">
    <property type="component" value="Unassembled WGS sequence"/>
</dbReference>
<feature type="compositionally biased region" description="Polar residues" evidence="1">
    <location>
        <begin position="272"/>
        <end position="284"/>
    </location>
</feature>
<proteinExistence type="predicted"/>
<dbReference type="EMBL" id="QEKO01000001">
    <property type="protein sequence ID" value="PVY68645.1"/>
    <property type="molecule type" value="Genomic_DNA"/>
</dbReference>
<keyword evidence="3" id="KW-1185">Reference proteome</keyword>
<protein>
    <recommendedName>
        <fullName evidence="4">Capsular polysaccharide biosynthesis protein</fullName>
    </recommendedName>
</protein>
<dbReference type="OrthoDB" id="8690400at2"/>
<evidence type="ECO:0000256" key="1">
    <source>
        <dbReference type="SAM" id="MobiDB-lite"/>
    </source>
</evidence>
<organism evidence="2 3">
    <name type="scientific">Pusillimonas noertemannii</name>
    <dbReference type="NCBI Taxonomy" id="305977"/>
    <lineage>
        <taxon>Bacteria</taxon>
        <taxon>Pseudomonadati</taxon>
        <taxon>Pseudomonadota</taxon>
        <taxon>Betaproteobacteria</taxon>
        <taxon>Burkholderiales</taxon>
        <taxon>Alcaligenaceae</taxon>
        <taxon>Pusillimonas</taxon>
    </lineage>
</organism>
<comment type="caution">
    <text evidence="2">The sequence shown here is derived from an EMBL/GenBank/DDBJ whole genome shotgun (WGS) entry which is preliminary data.</text>
</comment>